<evidence type="ECO:0000313" key="8">
    <source>
        <dbReference type="Proteomes" id="UP000276128"/>
    </source>
</evidence>
<dbReference type="EMBL" id="RXHU01000093">
    <property type="protein sequence ID" value="RTE04307.1"/>
    <property type="molecule type" value="Genomic_DNA"/>
</dbReference>
<accession>A0A3S0CQW8</accession>
<name>A0A3S0CQW8_9BACL</name>
<keyword evidence="4" id="KW-0564">Palmitate</keyword>
<dbReference type="AlphaFoldDB" id="A0A3S0CQW8"/>
<gene>
    <name evidence="7" type="ORF">EJQ19_26720</name>
</gene>
<evidence type="ECO:0000313" key="7">
    <source>
        <dbReference type="EMBL" id="RTE04307.1"/>
    </source>
</evidence>
<organism evidence="7 8">
    <name type="scientific">Paenibacillus whitsoniae</name>
    <dbReference type="NCBI Taxonomy" id="2496558"/>
    <lineage>
        <taxon>Bacteria</taxon>
        <taxon>Bacillati</taxon>
        <taxon>Bacillota</taxon>
        <taxon>Bacilli</taxon>
        <taxon>Bacillales</taxon>
        <taxon>Paenibacillaceae</taxon>
        <taxon>Paenibacillus</taxon>
    </lineage>
</organism>
<keyword evidence="3" id="KW-0472">Membrane</keyword>
<protein>
    <submittedName>
        <fullName evidence="7">Carbohydrate ABC transporter substrate-binding protein</fullName>
    </submittedName>
</protein>
<evidence type="ECO:0000256" key="6">
    <source>
        <dbReference type="SAM" id="SignalP"/>
    </source>
</evidence>
<evidence type="ECO:0000256" key="1">
    <source>
        <dbReference type="ARBA" id="ARBA00022475"/>
    </source>
</evidence>
<feature type="chain" id="PRO_5039039830" evidence="6">
    <location>
        <begin position="22"/>
        <end position="431"/>
    </location>
</feature>
<dbReference type="OrthoDB" id="9798191at2"/>
<reference evidence="7 8" key="1">
    <citation type="submission" date="2018-12" db="EMBL/GenBank/DDBJ databases">
        <title>Bacillus ochoae sp. nov., Paenibacillus whitsoniae sp. nov., Paenibacillus spiritus sp. nov. Isolated from the Mars Exploration Rover during spacecraft assembly.</title>
        <authorList>
            <person name="Seuylemezian A."/>
            <person name="Vaishampayan P."/>
        </authorList>
    </citation>
    <scope>NUCLEOTIDE SEQUENCE [LARGE SCALE GENOMIC DNA]</scope>
    <source>
        <strain evidence="7 8">MER 54</strain>
    </source>
</reference>
<keyword evidence="2 6" id="KW-0732">Signal</keyword>
<dbReference type="PANTHER" id="PTHR43649">
    <property type="entry name" value="ARABINOSE-BINDING PROTEIN-RELATED"/>
    <property type="match status" value="1"/>
</dbReference>
<proteinExistence type="predicted"/>
<evidence type="ECO:0000256" key="5">
    <source>
        <dbReference type="ARBA" id="ARBA00023288"/>
    </source>
</evidence>
<dbReference type="PANTHER" id="PTHR43649:SF33">
    <property type="entry name" value="POLYGALACTURONAN_RHAMNOGALACTURONAN-BINDING PROTEIN YTCQ"/>
    <property type="match status" value="1"/>
</dbReference>
<keyword evidence="5" id="KW-0449">Lipoprotein</keyword>
<dbReference type="InterPro" id="IPR050490">
    <property type="entry name" value="Bact_solute-bd_prot1"/>
</dbReference>
<comment type="caution">
    <text evidence="7">The sequence shown here is derived from an EMBL/GenBank/DDBJ whole genome shotgun (WGS) entry which is preliminary data.</text>
</comment>
<feature type="signal peptide" evidence="6">
    <location>
        <begin position="1"/>
        <end position="21"/>
    </location>
</feature>
<sequence>MKGTFALRGVAVLTMTMLLTASCSPMDSSRNENEPDRVTTLTLMANMDWIGKPYIKRAWQLYEQAKGNKLDIQAAPIDTATTVIRKRVAMGEISDIVMYFGGVGLNDLHPEKNFVDMTGEQWVKDIKRSILPQLLYNGKIYGLPLWESSVSGILYNEELFDKLQIRKPTSRTQFDAACERLIAQGITPIYLAAKDLWPLFPQYGLDQLVKAYPHLVEDLNANRIKFADIPEFRELIDDYKNMALKGYFGTNYLNNNWDGQASALANGKYAMAFGWDVYLYSDVEPHFPGTAQKFGILPFFFGNSGFFGYEGPNVAMMMVNKNGRHVQESMEMIRYLAQTENLNEAFSDVSSETTFNIVNSNHPTHPYATDQDYIDANTNASITPFIIGYDQVEMGRILLRVLAGELTSVQAIKAMDDIRIAAAKAQQLPGF</sequence>
<dbReference type="Gene3D" id="3.40.190.10">
    <property type="entry name" value="Periplasmic binding protein-like II"/>
    <property type="match status" value="2"/>
</dbReference>
<evidence type="ECO:0000256" key="4">
    <source>
        <dbReference type="ARBA" id="ARBA00023139"/>
    </source>
</evidence>
<keyword evidence="1" id="KW-1003">Cell membrane</keyword>
<dbReference type="RefSeq" id="WP_126144280.1">
    <property type="nucleotide sequence ID" value="NZ_RXHU01000093.1"/>
</dbReference>
<dbReference type="PROSITE" id="PS51257">
    <property type="entry name" value="PROKAR_LIPOPROTEIN"/>
    <property type="match status" value="1"/>
</dbReference>
<dbReference type="SUPFAM" id="SSF53850">
    <property type="entry name" value="Periplasmic binding protein-like II"/>
    <property type="match status" value="1"/>
</dbReference>
<evidence type="ECO:0000256" key="2">
    <source>
        <dbReference type="ARBA" id="ARBA00022729"/>
    </source>
</evidence>
<dbReference type="Proteomes" id="UP000276128">
    <property type="component" value="Unassembled WGS sequence"/>
</dbReference>
<dbReference type="Pfam" id="PF01547">
    <property type="entry name" value="SBP_bac_1"/>
    <property type="match status" value="1"/>
</dbReference>
<evidence type="ECO:0000256" key="3">
    <source>
        <dbReference type="ARBA" id="ARBA00023136"/>
    </source>
</evidence>
<dbReference type="InterPro" id="IPR006059">
    <property type="entry name" value="SBP"/>
</dbReference>
<keyword evidence="8" id="KW-1185">Reference proteome</keyword>